<evidence type="ECO:0000256" key="7">
    <source>
        <dbReference type="HAMAP-Rule" id="MF_00966"/>
    </source>
</evidence>
<dbReference type="GO" id="GO:0005829">
    <property type="term" value="C:cytosol"/>
    <property type="evidence" value="ECO:0007669"/>
    <property type="project" value="TreeGrafter"/>
</dbReference>
<reference evidence="10 11" key="1">
    <citation type="submission" date="2018-06" db="EMBL/GenBank/DDBJ databases">
        <title>Extensive metabolic versatility and redundancy in microbially diverse, dynamic hydrothermal sediments.</title>
        <authorList>
            <person name="Dombrowski N."/>
            <person name="Teske A."/>
            <person name="Baker B.J."/>
        </authorList>
    </citation>
    <scope>NUCLEOTIDE SEQUENCE [LARGE SCALE GENOMIC DNA]</scope>
    <source>
        <strain evidence="10">B3_G15</strain>
    </source>
</reference>
<keyword evidence="5 7" id="KW-0560">Oxidoreductase</keyword>
<dbReference type="GO" id="GO:0004345">
    <property type="term" value="F:glucose-6-phosphate dehydrogenase activity"/>
    <property type="evidence" value="ECO:0007669"/>
    <property type="project" value="UniProtKB-UniRule"/>
</dbReference>
<proteinExistence type="inferred from homology"/>
<comment type="similarity">
    <text evidence="2 7">Belongs to the glucose-6-phosphate dehydrogenase family.</text>
</comment>
<evidence type="ECO:0000256" key="3">
    <source>
        <dbReference type="ARBA" id="ARBA00022526"/>
    </source>
</evidence>
<dbReference type="NCBIfam" id="TIGR00871">
    <property type="entry name" value="zwf"/>
    <property type="match status" value="1"/>
</dbReference>
<dbReference type="InterPro" id="IPR001282">
    <property type="entry name" value="G6P_DH"/>
</dbReference>
<dbReference type="GO" id="GO:0050661">
    <property type="term" value="F:NADP binding"/>
    <property type="evidence" value="ECO:0007669"/>
    <property type="project" value="UniProtKB-UniRule"/>
</dbReference>
<dbReference type="PROSITE" id="PS00069">
    <property type="entry name" value="G6P_DEHYDROGENASE"/>
    <property type="match status" value="1"/>
</dbReference>
<dbReference type="AlphaFoldDB" id="A0A662DBK8"/>
<feature type="active site" description="Proton acceptor" evidence="7">
    <location>
        <position position="277"/>
    </location>
</feature>
<organism evidence="10 11">
    <name type="scientific">Aerophobetes bacterium</name>
    <dbReference type="NCBI Taxonomy" id="2030807"/>
    <lineage>
        <taxon>Bacteria</taxon>
        <taxon>Candidatus Aerophobota</taxon>
    </lineage>
</organism>
<feature type="domain" description="Glucose-6-phosphate dehydrogenase C-terminal" evidence="9">
    <location>
        <begin position="227"/>
        <end position="521"/>
    </location>
</feature>
<dbReference type="Pfam" id="PF02781">
    <property type="entry name" value="G6PD_C"/>
    <property type="match status" value="1"/>
</dbReference>
<keyword evidence="3 7" id="KW-0313">Glucose metabolism</keyword>
<comment type="catalytic activity">
    <reaction evidence="7">
        <text>D-glucose 6-phosphate + NADP(+) = 6-phospho-D-glucono-1,5-lactone + NADPH + H(+)</text>
        <dbReference type="Rhea" id="RHEA:15841"/>
        <dbReference type="ChEBI" id="CHEBI:15378"/>
        <dbReference type="ChEBI" id="CHEBI:57783"/>
        <dbReference type="ChEBI" id="CHEBI:57955"/>
        <dbReference type="ChEBI" id="CHEBI:58349"/>
        <dbReference type="ChEBI" id="CHEBI:61548"/>
        <dbReference type="EC" id="1.1.1.49"/>
    </reaction>
</comment>
<comment type="caution">
    <text evidence="10">The sequence shown here is derived from an EMBL/GenBank/DDBJ whole genome shotgun (WGS) entry which is preliminary data.</text>
</comment>
<dbReference type="HAMAP" id="MF_00966">
    <property type="entry name" value="G6PD"/>
    <property type="match status" value="1"/>
</dbReference>
<dbReference type="SUPFAM" id="SSF51735">
    <property type="entry name" value="NAD(P)-binding Rossmann-fold domains"/>
    <property type="match status" value="1"/>
</dbReference>
<evidence type="ECO:0000256" key="4">
    <source>
        <dbReference type="ARBA" id="ARBA00022857"/>
    </source>
</evidence>
<keyword evidence="6 7" id="KW-0119">Carbohydrate metabolism</keyword>
<feature type="binding site" evidence="7">
    <location>
        <position position="272"/>
    </location>
    <ligand>
        <name>substrate</name>
    </ligand>
</feature>
<dbReference type="EMBL" id="QMQA01000225">
    <property type="protein sequence ID" value="RLE11721.1"/>
    <property type="molecule type" value="Genomic_DNA"/>
</dbReference>
<dbReference type="Gene3D" id="3.30.360.10">
    <property type="entry name" value="Dihydrodipicolinate Reductase, domain 2"/>
    <property type="match status" value="1"/>
</dbReference>
<dbReference type="PIRSF" id="PIRSF000110">
    <property type="entry name" value="G6PD"/>
    <property type="match status" value="1"/>
</dbReference>
<protein>
    <recommendedName>
        <fullName evidence="7">Glucose-6-phosphate 1-dehydrogenase</fullName>
        <shortName evidence="7">G6PD</shortName>
        <ecNumber evidence="7">1.1.1.49</ecNumber>
    </recommendedName>
</protein>
<dbReference type="PRINTS" id="PR00079">
    <property type="entry name" value="G6PDHDRGNASE"/>
</dbReference>
<feature type="binding site" evidence="7">
    <location>
        <position position="63"/>
    </location>
    <ligand>
        <name>NADP(+)</name>
        <dbReference type="ChEBI" id="CHEBI:58349"/>
    </ligand>
</feature>
<feature type="binding site" evidence="7">
    <location>
        <position position="185"/>
    </location>
    <ligand>
        <name>NADP(+)</name>
        <dbReference type="ChEBI" id="CHEBI:58349"/>
    </ligand>
</feature>
<feature type="binding site" evidence="7">
    <location>
        <position position="253"/>
    </location>
    <ligand>
        <name>substrate</name>
    </ligand>
</feature>
<dbReference type="GO" id="GO:0006006">
    <property type="term" value="P:glucose metabolic process"/>
    <property type="evidence" value="ECO:0007669"/>
    <property type="project" value="UniProtKB-KW"/>
</dbReference>
<evidence type="ECO:0000256" key="1">
    <source>
        <dbReference type="ARBA" id="ARBA00004937"/>
    </source>
</evidence>
<feature type="binding site" evidence="7">
    <location>
        <position position="219"/>
    </location>
    <ligand>
        <name>substrate</name>
    </ligand>
</feature>
<name>A0A662DBK8_UNCAE</name>
<keyword evidence="4 7" id="KW-0521">NADP</keyword>
<dbReference type="PANTHER" id="PTHR23429:SF0">
    <property type="entry name" value="GLUCOSE-6-PHOSPHATE 1-DEHYDROGENASE"/>
    <property type="match status" value="1"/>
</dbReference>
<evidence type="ECO:0000256" key="5">
    <source>
        <dbReference type="ARBA" id="ARBA00023002"/>
    </source>
</evidence>
<dbReference type="InterPro" id="IPR019796">
    <property type="entry name" value="G6P_DH_AS"/>
</dbReference>
<feature type="binding site" evidence="7">
    <location>
        <position position="377"/>
    </location>
    <ligand>
        <name>substrate</name>
    </ligand>
</feature>
<gene>
    <name evidence="7 10" type="primary">zwf</name>
    <name evidence="10" type="ORF">DRJ04_07525</name>
</gene>
<feature type="binding site" evidence="7">
    <location>
        <position position="382"/>
    </location>
    <ligand>
        <name>substrate</name>
    </ligand>
</feature>
<dbReference type="UniPathway" id="UPA00115">
    <property type="reaction ID" value="UER00408"/>
</dbReference>
<dbReference type="Gene3D" id="3.40.50.720">
    <property type="entry name" value="NAD(P)-binding Rossmann-like Domain"/>
    <property type="match status" value="1"/>
</dbReference>
<sequence length="521" mass="59593">MALAQTTLNIRGTFCIEIISKPASFIIFGASGDLTHRKLVPSLFFSYQEALLSEHLYIPGCARTQMDDEKFRTSFFDKLKESIGKSSDTKVSGNTVKSFLNRYFYIAGDYNSENLYINIKKRLVKLDKKFQKEKNYIFYLATPPSLYIPIVQHLGKSGLSGTPPNTGAFQRPHGESGRTCIIVEKPFGRDLESARKLDSELKKVFKEEQIYRIDHYLGKETVQNILLFRFANSIFEPIWNRRYIDNIQIKVAESLGVEHRAGYFEQAGLLRDMFQNHMLQMLSLVAMEPPISFDANRVRDEKVKLLRAITPIQPHEIRDRVIRAQYGKGTIEGREVPACRDEKAVAPDSTVETYVAMKLSIDNWRWQGVPFYLRAGKRLAKKSSKIVITFKNVPHSMFQPLRPEDLEPNILIFHVQPEEGISLRIFAKRPGPKLCMDILEMAFRYSDVIEGELPDAYERLLLDCMLGDQTLFIRNDDMEVSWSLITPIAEVFEDKSKATLAGTLHIYPAGSWGPVATEELL</sequence>
<evidence type="ECO:0000256" key="6">
    <source>
        <dbReference type="ARBA" id="ARBA00023277"/>
    </source>
</evidence>
<dbReference type="Pfam" id="PF00479">
    <property type="entry name" value="G6PD_N"/>
    <property type="match status" value="1"/>
</dbReference>
<feature type="domain" description="Glucose-6-phosphate dehydrogenase NAD-binding" evidence="8">
    <location>
        <begin position="26"/>
        <end position="224"/>
    </location>
</feature>
<comment type="pathway">
    <text evidence="1 7">Carbohydrate degradation; pentose phosphate pathway; D-ribulose 5-phosphate from D-glucose 6-phosphate (oxidative stage): step 1/3.</text>
</comment>
<evidence type="ECO:0000256" key="2">
    <source>
        <dbReference type="ARBA" id="ARBA00009975"/>
    </source>
</evidence>
<dbReference type="GO" id="GO:0009051">
    <property type="term" value="P:pentose-phosphate shunt, oxidative branch"/>
    <property type="evidence" value="ECO:0007669"/>
    <property type="project" value="TreeGrafter"/>
</dbReference>
<evidence type="ECO:0000313" key="11">
    <source>
        <dbReference type="Proteomes" id="UP000280417"/>
    </source>
</evidence>
<evidence type="ECO:0000313" key="10">
    <source>
        <dbReference type="EMBL" id="RLE11721.1"/>
    </source>
</evidence>
<dbReference type="InterPro" id="IPR036291">
    <property type="entry name" value="NAD(P)-bd_dom_sf"/>
</dbReference>
<evidence type="ECO:0000259" key="8">
    <source>
        <dbReference type="Pfam" id="PF00479"/>
    </source>
</evidence>
<dbReference type="Proteomes" id="UP000280417">
    <property type="component" value="Unassembled WGS sequence"/>
</dbReference>
<comment type="caution">
    <text evidence="7">Lacks conserved residue(s) required for the propagation of feature annotation.</text>
</comment>
<dbReference type="SUPFAM" id="SSF55347">
    <property type="entry name" value="Glyceraldehyde-3-phosphate dehydrogenase-like, C-terminal domain"/>
    <property type="match status" value="1"/>
</dbReference>
<dbReference type="EC" id="1.1.1.49" evidence="7"/>
<dbReference type="InterPro" id="IPR022674">
    <property type="entry name" value="G6P_DH_NAD-bd"/>
</dbReference>
<dbReference type="PANTHER" id="PTHR23429">
    <property type="entry name" value="GLUCOSE-6-PHOSPHATE 1-DEHYDROGENASE G6PD"/>
    <property type="match status" value="1"/>
</dbReference>
<evidence type="ECO:0000259" key="9">
    <source>
        <dbReference type="Pfam" id="PF02781"/>
    </source>
</evidence>
<accession>A0A662DBK8</accession>
<comment type="function">
    <text evidence="7">Catalyzes the oxidation of glucose 6-phosphate to 6-phosphogluconolactone.</text>
</comment>
<feature type="binding site" evidence="7">
    <location>
        <position position="215"/>
    </location>
    <ligand>
        <name>substrate</name>
    </ligand>
</feature>
<dbReference type="InterPro" id="IPR022675">
    <property type="entry name" value="G6P_DH_C"/>
</dbReference>